<dbReference type="EMBL" id="BMHE01000028">
    <property type="protein sequence ID" value="GFZ94672.1"/>
    <property type="molecule type" value="Genomic_DNA"/>
</dbReference>
<organism evidence="5 6">
    <name type="scientific">Paenibacillus marchantiophytorum</name>
    <dbReference type="NCBI Taxonomy" id="1619310"/>
    <lineage>
        <taxon>Bacteria</taxon>
        <taxon>Bacillati</taxon>
        <taxon>Bacillota</taxon>
        <taxon>Bacilli</taxon>
        <taxon>Bacillales</taxon>
        <taxon>Paenibacillaceae</taxon>
        <taxon>Paenibacillus</taxon>
    </lineage>
</organism>
<dbReference type="InterPro" id="IPR036116">
    <property type="entry name" value="FN3_sf"/>
</dbReference>
<feature type="domain" description="SLH" evidence="4">
    <location>
        <begin position="1166"/>
        <end position="1225"/>
    </location>
</feature>
<dbReference type="Pfam" id="PF00395">
    <property type="entry name" value="SLH"/>
    <property type="match status" value="3"/>
</dbReference>
<dbReference type="Proteomes" id="UP000615455">
    <property type="component" value="Unassembled WGS sequence"/>
</dbReference>
<feature type="chain" id="PRO_5045039499" description="Fibronectin type-III domain-containing protein" evidence="2">
    <location>
        <begin position="26"/>
        <end position="1361"/>
    </location>
</feature>
<evidence type="ECO:0000259" key="4">
    <source>
        <dbReference type="PROSITE" id="PS51272"/>
    </source>
</evidence>
<sequence length="1361" mass="143161">MIRRMTAMMLTLMLILGLLPTWAGAAELGGWNRKSPYPTAQGVNSVVYGGNKFVAVGYNGVVLTSVDGVSWDNKSSGTTNNLSAITYGNGLYVAVGYTSTDYKSFIMTSVDGSTWTPQVSNKDALLLDVTYANGVFVAVGGKNGLGGFQSGTTLIMTSSDGITWVATQGQGVGRDKQLSGITYGNGTFVAVGGESTIFTSSNGTNWSITYSQPSSPFGPRSPDLIGATYDGNKFIVVGLDGKMLISTNGSSWTDASSGTKADLYRIASPNEKYFLFGRIYENFGYRNIQLTSTDGNKWEEVKPAPTRFISKIIYAQNTYVAVGERGTILTSSDGKEWVSQTRGITESLQSIIYSGGKYIAVGGYSSAVYTSDDGNSWTTVAIANDKGKSLNRVKYINGHYATVSQYGEVLFSPDGLTWSAQNIGNFPVYDITYSKGQYFTANAYGKVYVSSDGVKWTSTNSNNIKTLFGITSNDSLIVAVGENGAILSSSDDGKTWVSQKSNVTVWIKDVTYSGGVFVAVGFTGTILTSTDGTNWTIRTSGVTANLSSVKYINGQFVAVGGNTVLTSLDGKNWTPIQGAESGLSDVAFDGHKYVFVGLEGAIFTLRYVPQAALNTVSINPSTTAVGQKVTLETSGDLQSMTKPEAGDERFIASSWSSTEAGKSGAFSVTDAVYSYSDYTPQSPGNYTVTVMFTKQKWDGGAWVDTTTTDTKTAIVTVNGDATPSAPTALSATAGDGQVTLNWNSVSGAASYLIIWSTTSGDYSNDSNSKRVSSDTTTYTLPGLKNGTTYYFKVRASNTNGNSPFSAEVSTTPKAGTQNPSSNANLSGLTLSSGTVSPSFDANTTNYAASVANSVSSVTVTAAVYDPAATVTVNGTAATIGQASAPISLSVGSNTITVIVKAQDGSTKPYTITVKRASASSDSTSGSPSTPSSGDQGAQTGFRVIVDGKSQDHIATGSTTKENGQTVLTATVDPAKLAAQLATAGDKPIIVISASTTSADKVTVVLTGDAVKAMENKQVVLEIQTPNGNYKLPAAQIVIDRLASQFGGQVKLSDIVVHVDIAKSEAAKAKVAESTAEKGKFTVVVPPIDFTVTALYNGKTVDVDKFSSYVKREIPLPDGVDPSKITTAIVLGTDGTTRHVPTYITARDGKYYAVVSSLTNSTYTLILHRMAFMDVEGHWAKGAVNDMASRMVVGGVDAMHYNPDAAITRAEFAAIIVRALGLADNGKTSTFGDVKSGDWYVGAVAKAKEYGIIEGYEDGTFEPTKTISREEAMAMIARVMKWTGLNASASSSEAESALASFTDGAAVDAWAKQAVAATVRSGLVQGRDAELKPMSDITRAETAAIVQRMLEKAKLIDNRNSK</sequence>
<dbReference type="PANTHER" id="PTHR43308:SF5">
    <property type="entry name" value="S-LAYER PROTEIN _ PEPTIDOGLYCAN ENDO-BETA-N-ACETYLGLUCOSAMINIDASE"/>
    <property type="match status" value="1"/>
</dbReference>
<accession>A0ABQ1EZF8</accession>
<feature type="region of interest" description="Disordered" evidence="1">
    <location>
        <begin position="915"/>
        <end position="938"/>
    </location>
</feature>
<dbReference type="Pfam" id="PF12733">
    <property type="entry name" value="Cadherin-like"/>
    <property type="match status" value="1"/>
</dbReference>
<feature type="domain" description="Fibronectin type-III" evidence="3">
    <location>
        <begin position="722"/>
        <end position="815"/>
    </location>
</feature>
<dbReference type="PROSITE" id="PS51272">
    <property type="entry name" value="SLH"/>
    <property type="match status" value="3"/>
</dbReference>
<proteinExistence type="predicted"/>
<keyword evidence="6" id="KW-1185">Reference proteome</keyword>
<dbReference type="Gene3D" id="2.60.40.10">
    <property type="entry name" value="Immunoglobulins"/>
    <property type="match status" value="2"/>
</dbReference>
<feature type="domain" description="SLH" evidence="4">
    <location>
        <begin position="1226"/>
        <end position="1289"/>
    </location>
</feature>
<gene>
    <name evidence="5" type="ORF">GCM10008018_46300</name>
</gene>
<dbReference type="InterPro" id="IPR013783">
    <property type="entry name" value="Ig-like_fold"/>
</dbReference>
<evidence type="ECO:0000313" key="6">
    <source>
        <dbReference type="Proteomes" id="UP000615455"/>
    </source>
</evidence>
<dbReference type="InterPro" id="IPR003961">
    <property type="entry name" value="FN3_dom"/>
</dbReference>
<dbReference type="InterPro" id="IPR058667">
    <property type="entry name" value="DUF6242_C"/>
</dbReference>
<dbReference type="SUPFAM" id="SSF110296">
    <property type="entry name" value="Oligoxyloglucan reducing end-specific cellobiohydrolase"/>
    <property type="match status" value="3"/>
</dbReference>
<feature type="compositionally biased region" description="Polar residues" evidence="1">
    <location>
        <begin position="801"/>
        <end position="819"/>
    </location>
</feature>
<dbReference type="InterPro" id="IPR051465">
    <property type="entry name" value="Cell_Envelope_Struct_Comp"/>
</dbReference>
<dbReference type="InterPro" id="IPR025883">
    <property type="entry name" value="Cadherin-like_domain"/>
</dbReference>
<evidence type="ECO:0000256" key="1">
    <source>
        <dbReference type="SAM" id="MobiDB-lite"/>
    </source>
</evidence>
<dbReference type="Pfam" id="PF00041">
    <property type="entry name" value="fn3"/>
    <property type="match status" value="1"/>
</dbReference>
<evidence type="ECO:0008006" key="7">
    <source>
        <dbReference type="Google" id="ProtNLM"/>
    </source>
</evidence>
<feature type="compositionally biased region" description="Low complexity" evidence="1">
    <location>
        <begin position="916"/>
        <end position="934"/>
    </location>
</feature>
<comment type="caution">
    <text evidence="5">The sequence shown here is derived from an EMBL/GenBank/DDBJ whole genome shotgun (WGS) entry which is preliminary data.</text>
</comment>
<dbReference type="SUPFAM" id="SSF49265">
    <property type="entry name" value="Fibronectin type III"/>
    <property type="match status" value="1"/>
</dbReference>
<reference evidence="6" key="1">
    <citation type="journal article" date="2019" name="Int. J. Syst. Evol. Microbiol.">
        <title>The Global Catalogue of Microorganisms (GCM) 10K type strain sequencing project: providing services to taxonomists for standard genome sequencing and annotation.</title>
        <authorList>
            <consortium name="The Broad Institute Genomics Platform"/>
            <consortium name="The Broad Institute Genome Sequencing Center for Infectious Disease"/>
            <person name="Wu L."/>
            <person name="Ma J."/>
        </authorList>
    </citation>
    <scope>NUCLEOTIDE SEQUENCE [LARGE SCALE GENOMIC DNA]</scope>
    <source>
        <strain evidence="6">CGMCC 1.15043</strain>
    </source>
</reference>
<dbReference type="PROSITE" id="PS50853">
    <property type="entry name" value="FN3"/>
    <property type="match status" value="1"/>
</dbReference>
<dbReference type="RefSeq" id="WP_189015450.1">
    <property type="nucleotide sequence ID" value="NZ_BMHE01000028.1"/>
</dbReference>
<dbReference type="Pfam" id="PF25852">
    <property type="entry name" value="DUF6242_C"/>
    <property type="match status" value="1"/>
</dbReference>
<dbReference type="SMART" id="SM00060">
    <property type="entry name" value="FN3"/>
    <property type="match status" value="1"/>
</dbReference>
<keyword evidence="2" id="KW-0732">Signal</keyword>
<evidence type="ECO:0000256" key="2">
    <source>
        <dbReference type="SAM" id="SignalP"/>
    </source>
</evidence>
<protein>
    <recommendedName>
        <fullName evidence="7">Fibronectin type-III domain-containing protein</fullName>
    </recommendedName>
</protein>
<evidence type="ECO:0000313" key="5">
    <source>
        <dbReference type="EMBL" id="GFZ94672.1"/>
    </source>
</evidence>
<dbReference type="CDD" id="cd00063">
    <property type="entry name" value="FN3"/>
    <property type="match status" value="1"/>
</dbReference>
<feature type="region of interest" description="Disordered" evidence="1">
    <location>
        <begin position="801"/>
        <end position="825"/>
    </location>
</feature>
<name>A0ABQ1EZF8_9BACL</name>
<evidence type="ECO:0000259" key="3">
    <source>
        <dbReference type="PROSITE" id="PS50853"/>
    </source>
</evidence>
<feature type="domain" description="SLH" evidence="4">
    <location>
        <begin position="1297"/>
        <end position="1359"/>
    </location>
</feature>
<feature type="signal peptide" evidence="2">
    <location>
        <begin position="1"/>
        <end position="25"/>
    </location>
</feature>
<dbReference type="PANTHER" id="PTHR43308">
    <property type="entry name" value="OUTER MEMBRANE PROTEIN ALPHA-RELATED"/>
    <property type="match status" value="1"/>
</dbReference>
<dbReference type="InterPro" id="IPR001119">
    <property type="entry name" value="SLH_dom"/>
</dbReference>